<keyword evidence="2 7" id="KW-0812">Transmembrane</keyword>
<evidence type="ECO:0000313" key="9">
    <source>
        <dbReference type="EMBL" id="KAH6898181.1"/>
    </source>
</evidence>
<evidence type="ECO:0000256" key="2">
    <source>
        <dbReference type="ARBA" id="ARBA00022692"/>
    </source>
</evidence>
<evidence type="ECO:0000256" key="5">
    <source>
        <dbReference type="ARBA" id="ARBA00038359"/>
    </source>
</evidence>
<feature type="domain" description="Rhodopsin" evidence="8">
    <location>
        <begin position="44"/>
        <end position="281"/>
    </location>
</feature>
<comment type="similarity">
    <text evidence="5">Belongs to the SAT4 family.</text>
</comment>
<dbReference type="PANTHER" id="PTHR33048:SF124">
    <property type="entry name" value="INTEGRAL MEMBRANE PROTEIN"/>
    <property type="match status" value="1"/>
</dbReference>
<evidence type="ECO:0000259" key="8">
    <source>
        <dbReference type="Pfam" id="PF20684"/>
    </source>
</evidence>
<dbReference type="Proteomes" id="UP000777438">
    <property type="component" value="Unassembled WGS sequence"/>
</dbReference>
<gene>
    <name evidence="9" type="ORF">B0T10DRAFT_453523</name>
</gene>
<keyword evidence="10" id="KW-1185">Reference proteome</keyword>
<reference evidence="9 10" key="1">
    <citation type="journal article" date="2021" name="Nat. Commun.">
        <title>Genetic determinants of endophytism in the Arabidopsis root mycobiome.</title>
        <authorList>
            <person name="Mesny F."/>
            <person name="Miyauchi S."/>
            <person name="Thiergart T."/>
            <person name="Pickel B."/>
            <person name="Atanasova L."/>
            <person name="Karlsson M."/>
            <person name="Huettel B."/>
            <person name="Barry K.W."/>
            <person name="Haridas S."/>
            <person name="Chen C."/>
            <person name="Bauer D."/>
            <person name="Andreopoulos W."/>
            <person name="Pangilinan J."/>
            <person name="LaButti K."/>
            <person name="Riley R."/>
            <person name="Lipzen A."/>
            <person name="Clum A."/>
            <person name="Drula E."/>
            <person name="Henrissat B."/>
            <person name="Kohler A."/>
            <person name="Grigoriev I.V."/>
            <person name="Martin F.M."/>
            <person name="Hacquard S."/>
        </authorList>
    </citation>
    <scope>NUCLEOTIDE SEQUENCE [LARGE SCALE GENOMIC DNA]</scope>
    <source>
        <strain evidence="9 10">MPI-CAGE-CH-0241</strain>
    </source>
</reference>
<dbReference type="Pfam" id="PF20684">
    <property type="entry name" value="Fung_rhodopsin"/>
    <property type="match status" value="1"/>
</dbReference>
<feature type="compositionally biased region" description="Basic residues" evidence="6">
    <location>
        <begin position="306"/>
        <end position="318"/>
    </location>
</feature>
<dbReference type="EMBL" id="JAGPYM010000002">
    <property type="protein sequence ID" value="KAH6898181.1"/>
    <property type="molecule type" value="Genomic_DNA"/>
</dbReference>
<dbReference type="PANTHER" id="PTHR33048">
    <property type="entry name" value="PTH11-LIKE INTEGRAL MEMBRANE PROTEIN (AFU_ORTHOLOGUE AFUA_5G11245)"/>
    <property type="match status" value="1"/>
</dbReference>
<feature type="transmembrane region" description="Helical" evidence="7">
    <location>
        <begin position="102"/>
        <end position="129"/>
    </location>
</feature>
<evidence type="ECO:0000313" key="10">
    <source>
        <dbReference type="Proteomes" id="UP000777438"/>
    </source>
</evidence>
<dbReference type="AlphaFoldDB" id="A0A9P8WFK7"/>
<feature type="transmembrane region" description="Helical" evidence="7">
    <location>
        <begin position="259"/>
        <end position="277"/>
    </location>
</feature>
<dbReference type="GO" id="GO:0016020">
    <property type="term" value="C:membrane"/>
    <property type="evidence" value="ECO:0007669"/>
    <property type="project" value="UniProtKB-SubCell"/>
</dbReference>
<accession>A0A9P8WFK7</accession>
<evidence type="ECO:0000256" key="4">
    <source>
        <dbReference type="ARBA" id="ARBA00023136"/>
    </source>
</evidence>
<keyword evidence="3 7" id="KW-1133">Transmembrane helix</keyword>
<feature type="region of interest" description="Disordered" evidence="6">
    <location>
        <begin position="295"/>
        <end position="339"/>
    </location>
</feature>
<proteinExistence type="inferred from homology"/>
<feature type="transmembrane region" description="Helical" evidence="7">
    <location>
        <begin position="59"/>
        <end position="82"/>
    </location>
</feature>
<keyword evidence="4 7" id="KW-0472">Membrane</keyword>
<evidence type="ECO:0000256" key="7">
    <source>
        <dbReference type="SAM" id="Phobius"/>
    </source>
</evidence>
<dbReference type="OrthoDB" id="4525788at2759"/>
<feature type="transmembrane region" description="Helical" evidence="7">
    <location>
        <begin position="27"/>
        <end position="47"/>
    </location>
</feature>
<feature type="transmembrane region" description="Helical" evidence="7">
    <location>
        <begin position="220"/>
        <end position="239"/>
    </location>
</feature>
<dbReference type="InterPro" id="IPR049326">
    <property type="entry name" value="Rhodopsin_dom_fungi"/>
</dbReference>
<feature type="transmembrane region" description="Helical" evidence="7">
    <location>
        <begin position="181"/>
        <end position="208"/>
    </location>
</feature>
<comment type="caution">
    <text evidence="9">The sequence shown here is derived from an EMBL/GenBank/DDBJ whole genome shotgun (WGS) entry which is preliminary data.</text>
</comment>
<evidence type="ECO:0000256" key="6">
    <source>
        <dbReference type="SAM" id="MobiDB-lite"/>
    </source>
</evidence>
<organism evidence="9 10">
    <name type="scientific">Thelonectria olida</name>
    <dbReference type="NCBI Taxonomy" id="1576542"/>
    <lineage>
        <taxon>Eukaryota</taxon>
        <taxon>Fungi</taxon>
        <taxon>Dikarya</taxon>
        <taxon>Ascomycota</taxon>
        <taxon>Pezizomycotina</taxon>
        <taxon>Sordariomycetes</taxon>
        <taxon>Hypocreomycetidae</taxon>
        <taxon>Hypocreales</taxon>
        <taxon>Nectriaceae</taxon>
        <taxon>Thelonectria</taxon>
    </lineage>
</organism>
<feature type="transmembrane region" description="Helical" evidence="7">
    <location>
        <begin position="141"/>
        <end position="161"/>
    </location>
</feature>
<evidence type="ECO:0000256" key="3">
    <source>
        <dbReference type="ARBA" id="ARBA00022989"/>
    </source>
</evidence>
<name>A0A9P8WFK7_9HYPO</name>
<dbReference type="InterPro" id="IPR052337">
    <property type="entry name" value="SAT4-like"/>
</dbReference>
<protein>
    <recommendedName>
        <fullName evidence="8">Rhodopsin domain-containing protein</fullName>
    </recommendedName>
</protein>
<comment type="subcellular location">
    <subcellularLocation>
        <location evidence="1">Membrane</location>
        <topology evidence="1">Multi-pass membrane protein</topology>
    </subcellularLocation>
</comment>
<evidence type="ECO:0000256" key="1">
    <source>
        <dbReference type="ARBA" id="ARBA00004141"/>
    </source>
</evidence>
<sequence length="412" mass="45747">MAPLYVMEPPQGQVRTTVDPPSSAQGVLASGVATTTLAIIAMCLRLFTRKYVVKGVLGIDDYMCICAVAFSVIFLGLQLHMLNLGAGHHMWDNLMSEFSPHFWQTSISSILIFAISIAFSKLSVLGFYLRISPDRVIRRAVYTLIGIVCVYTLLYLFLMIFRCRPIASSWDLTVQGECIDSLVPMLTLSIANIVIDALILVLPIRIVIPLQIPLRQKISLALLFATGGFVCVASIKRTLIVSPLLKSNDYSWKVPQQMIWSFIEINAGVICASVPALKPFCMRYIPFIISSRLRNSGDKGSGASKRQSHSAEKKRRTRNPYSNSYEMPSRDEVSESTLQDDEARLWSMKGTDKVELKSVDAVQEMETFDTVAENIELPPKPDPSVVGFTTRREKTVGGIHIVSETKITYGPA</sequence>